<keyword evidence="10 12" id="KW-0560">Oxidoreductase</keyword>
<evidence type="ECO:0000256" key="2">
    <source>
        <dbReference type="ARBA" id="ARBA00001974"/>
    </source>
</evidence>
<evidence type="ECO:0000256" key="9">
    <source>
        <dbReference type="ARBA" id="ARBA00022827"/>
    </source>
</evidence>
<evidence type="ECO:0000259" key="14">
    <source>
        <dbReference type="Pfam" id="PF01593"/>
    </source>
</evidence>
<keyword evidence="8 12" id="KW-0285">Flavoprotein</keyword>
<evidence type="ECO:0000256" key="12">
    <source>
        <dbReference type="RuleBase" id="RU364052"/>
    </source>
</evidence>
<evidence type="ECO:0000313" key="15">
    <source>
        <dbReference type="EMBL" id="NYG08683.1"/>
    </source>
</evidence>
<proteinExistence type="inferred from homology"/>
<evidence type="ECO:0000256" key="8">
    <source>
        <dbReference type="ARBA" id="ARBA00022630"/>
    </source>
</evidence>
<dbReference type="InterPro" id="IPR036188">
    <property type="entry name" value="FAD/NAD-bd_sf"/>
</dbReference>
<dbReference type="EMBL" id="JACCAB010000001">
    <property type="protein sequence ID" value="NYG08683.1"/>
    <property type="molecule type" value="Genomic_DNA"/>
</dbReference>
<sequence length="501" mass="51092">MAGSRIVIVGGGIAGLACAWDLSHAVPDATITVLDASDRPGGKLRREPVAGVALDVGAESMLARRPEALDLLSELGADDEVVHPDTTSASIWSRGDLHPLPKGTLMGIPSPPASALGILSADEVARAEHETPWGSDDFEDVSVGEYVAARLGDAVVDRLVEPLLGGVYAGQARALSLRACLPSVFAAAKRGQSLAETAAASAASAAAASAATSETAGVPVAGAPAPVFAGLVGGVGRLAELLTESLRARGVTIRSGAIVRELHRHPDGEHGHLEPTAPGGGWSVVVGPRPRPERFVADAVVIAVPAAPASRLLAAHLPDAARALREIEYASMAIITLAVGAPGPTTVPLPGSGFLVPAVEGRTIKASTFSSTKWRWTAEAADDLSFLRASVGRYGETSDLQRPDDELVAIAVAEVSEALGHQLPRVVDTHVQRWGGALPQYTVGHLDRVARIRTAAAGAPGLELAGAAYEGVGIPACIASGRAAAVAVATHLRTRATGAGR</sequence>
<dbReference type="Gene3D" id="3.50.50.60">
    <property type="entry name" value="FAD/NAD(P)-binding domain"/>
    <property type="match status" value="1"/>
</dbReference>
<evidence type="ECO:0000256" key="5">
    <source>
        <dbReference type="ARBA" id="ARBA00008310"/>
    </source>
</evidence>
<comment type="cofactor">
    <cofactor evidence="2 12">
        <name>FAD</name>
        <dbReference type="ChEBI" id="CHEBI:57692"/>
    </cofactor>
</comment>
<evidence type="ECO:0000256" key="1">
    <source>
        <dbReference type="ARBA" id="ARBA00001755"/>
    </source>
</evidence>
<accession>A0A852WHG9</accession>
<dbReference type="Proteomes" id="UP000573599">
    <property type="component" value="Unassembled WGS sequence"/>
</dbReference>
<evidence type="ECO:0000256" key="3">
    <source>
        <dbReference type="ARBA" id="ARBA00002185"/>
    </source>
</evidence>
<name>A0A852WHG9_9MICO</name>
<dbReference type="GO" id="GO:0005737">
    <property type="term" value="C:cytoplasm"/>
    <property type="evidence" value="ECO:0007669"/>
    <property type="project" value="UniProtKB-SubCell"/>
</dbReference>
<dbReference type="AlphaFoldDB" id="A0A852WHG9"/>
<dbReference type="InterPro" id="IPR050464">
    <property type="entry name" value="Zeta_carotene_desat/Oxidored"/>
</dbReference>
<feature type="region of interest" description="Disordered" evidence="13">
    <location>
        <begin position="266"/>
        <end position="285"/>
    </location>
</feature>
<dbReference type="Gene3D" id="3.90.660.20">
    <property type="entry name" value="Protoporphyrinogen oxidase, mitochondrial, domain 2"/>
    <property type="match status" value="1"/>
</dbReference>
<organism evidence="15 16">
    <name type="scientific">Pedococcus badiiscoriae</name>
    <dbReference type="NCBI Taxonomy" id="642776"/>
    <lineage>
        <taxon>Bacteria</taxon>
        <taxon>Bacillati</taxon>
        <taxon>Actinomycetota</taxon>
        <taxon>Actinomycetes</taxon>
        <taxon>Micrococcales</taxon>
        <taxon>Intrasporangiaceae</taxon>
        <taxon>Pedococcus</taxon>
    </lineage>
</organism>
<dbReference type="PANTHER" id="PTHR42923:SF3">
    <property type="entry name" value="PROTOPORPHYRINOGEN OXIDASE"/>
    <property type="match status" value="1"/>
</dbReference>
<dbReference type="UniPathway" id="UPA00252"/>
<dbReference type="SUPFAM" id="SSF54373">
    <property type="entry name" value="FAD-linked reductases, C-terminal domain"/>
    <property type="match status" value="1"/>
</dbReference>
<dbReference type="PROSITE" id="PS51257">
    <property type="entry name" value="PROKAR_LIPOPROTEIN"/>
    <property type="match status" value="1"/>
</dbReference>
<dbReference type="SUPFAM" id="SSF51905">
    <property type="entry name" value="FAD/NAD(P)-binding domain"/>
    <property type="match status" value="1"/>
</dbReference>
<dbReference type="RefSeq" id="WP_179423286.1">
    <property type="nucleotide sequence ID" value="NZ_JACCAB010000001.1"/>
</dbReference>
<evidence type="ECO:0000313" key="16">
    <source>
        <dbReference type="Proteomes" id="UP000573599"/>
    </source>
</evidence>
<comment type="subcellular location">
    <subcellularLocation>
        <location evidence="12">Cytoplasm</location>
    </subcellularLocation>
</comment>
<feature type="domain" description="Amine oxidase" evidence="14">
    <location>
        <begin position="13"/>
        <end position="488"/>
    </location>
</feature>
<gene>
    <name evidence="15" type="ORF">BJ986_003170</name>
</gene>
<dbReference type="InterPro" id="IPR002937">
    <property type="entry name" value="Amino_oxidase"/>
</dbReference>
<evidence type="ECO:0000256" key="11">
    <source>
        <dbReference type="ARBA" id="ARBA00023133"/>
    </source>
</evidence>
<keyword evidence="16" id="KW-1185">Reference proteome</keyword>
<dbReference type="NCBIfam" id="TIGR00562">
    <property type="entry name" value="proto_IX_ox"/>
    <property type="match status" value="1"/>
</dbReference>
<evidence type="ECO:0000256" key="4">
    <source>
        <dbReference type="ARBA" id="ARBA00004744"/>
    </source>
</evidence>
<reference evidence="15 16" key="1">
    <citation type="submission" date="2020-07" db="EMBL/GenBank/DDBJ databases">
        <title>Sequencing the genomes of 1000 actinobacteria strains.</title>
        <authorList>
            <person name="Klenk H.-P."/>
        </authorList>
    </citation>
    <scope>NUCLEOTIDE SEQUENCE [LARGE SCALE GENOMIC DNA]</scope>
    <source>
        <strain evidence="15 16">DSM 23987</strain>
    </source>
</reference>
<dbReference type="GO" id="GO:0006783">
    <property type="term" value="P:heme biosynthetic process"/>
    <property type="evidence" value="ECO:0007669"/>
    <property type="project" value="UniProtKB-UniRule"/>
</dbReference>
<protein>
    <recommendedName>
        <fullName evidence="7 12">Coproporphyrinogen III oxidase</fullName>
        <ecNumber evidence="6 12">1.3.3.15</ecNumber>
    </recommendedName>
</protein>
<keyword evidence="11 12" id="KW-0350">Heme biosynthesis</keyword>
<comment type="pathway">
    <text evidence="4 12">Porphyrin-containing compound metabolism; protoheme biosynthesis.</text>
</comment>
<dbReference type="PANTHER" id="PTHR42923">
    <property type="entry name" value="PROTOPORPHYRINOGEN OXIDASE"/>
    <property type="match status" value="1"/>
</dbReference>
<evidence type="ECO:0000256" key="7">
    <source>
        <dbReference type="ARBA" id="ARBA00019046"/>
    </source>
</evidence>
<comment type="catalytic activity">
    <reaction evidence="1">
        <text>coproporphyrinogen III + 3 O2 = coproporphyrin III + 3 H2O2</text>
        <dbReference type="Rhea" id="RHEA:43436"/>
        <dbReference type="ChEBI" id="CHEBI:15379"/>
        <dbReference type="ChEBI" id="CHEBI:16240"/>
        <dbReference type="ChEBI" id="CHEBI:57309"/>
        <dbReference type="ChEBI" id="CHEBI:131725"/>
        <dbReference type="EC" id="1.3.3.15"/>
    </reaction>
    <physiologicalReaction direction="left-to-right" evidence="1">
        <dbReference type="Rhea" id="RHEA:43437"/>
    </physiologicalReaction>
</comment>
<keyword evidence="12" id="KW-0963">Cytoplasm</keyword>
<comment type="caution">
    <text evidence="15">The sequence shown here is derived from an EMBL/GenBank/DDBJ whole genome shotgun (WGS) entry which is preliminary data.</text>
</comment>
<evidence type="ECO:0000256" key="6">
    <source>
        <dbReference type="ARBA" id="ARBA00012402"/>
    </source>
</evidence>
<dbReference type="EC" id="1.3.3.15" evidence="6 12"/>
<dbReference type="InterPro" id="IPR004572">
    <property type="entry name" value="Protoporphyrinogen_oxidase"/>
</dbReference>
<comment type="similarity">
    <text evidence="5 12">Belongs to the protoporphyrinogen/coproporphyrinogen oxidase family. Coproporphyrinogen III oxidase subfamily.</text>
</comment>
<comment type="function">
    <text evidence="3 12">Involved in coproporphyrin-dependent heme b biosynthesis. Catalyzes the oxidation of coproporphyrinogen III to coproporphyrin III.</text>
</comment>
<dbReference type="GO" id="GO:0004729">
    <property type="term" value="F:oxygen-dependent protoporphyrinogen oxidase activity"/>
    <property type="evidence" value="ECO:0007669"/>
    <property type="project" value="UniProtKB-UniRule"/>
</dbReference>
<evidence type="ECO:0000256" key="10">
    <source>
        <dbReference type="ARBA" id="ARBA00023002"/>
    </source>
</evidence>
<dbReference type="Gene3D" id="1.10.3110.10">
    <property type="entry name" value="protoporphyrinogen ix oxidase, domain 3"/>
    <property type="match status" value="1"/>
</dbReference>
<dbReference type="Pfam" id="PF01593">
    <property type="entry name" value="Amino_oxidase"/>
    <property type="match status" value="1"/>
</dbReference>
<keyword evidence="9 12" id="KW-0274">FAD</keyword>
<evidence type="ECO:0000256" key="13">
    <source>
        <dbReference type="SAM" id="MobiDB-lite"/>
    </source>
</evidence>